<name>A0A290S2L4_9GAMM</name>
<dbReference type="AlphaFoldDB" id="A0A290S2L4"/>
<dbReference type="KEGG" id="part:PARC_a1291"/>
<protein>
    <submittedName>
        <fullName evidence="1">Uncharacterized protein</fullName>
    </submittedName>
</protein>
<dbReference type="EMBL" id="CP011025">
    <property type="protein sequence ID" value="ATC85925.1"/>
    <property type="molecule type" value="Genomic_DNA"/>
</dbReference>
<evidence type="ECO:0000313" key="2">
    <source>
        <dbReference type="Proteomes" id="UP000016505"/>
    </source>
</evidence>
<reference evidence="1 2" key="1">
    <citation type="journal article" date="2012" name="J. Bacteriol.">
        <title>Genome sequences of type strains of seven species of the marine bacterium Pseudoalteromonas.</title>
        <authorList>
            <person name="Xie B.B."/>
            <person name="Shu Y.L."/>
            <person name="Qin Q.L."/>
            <person name="Rong J.C."/>
            <person name="Zhang X.Y."/>
            <person name="Chen X.L."/>
            <person name="Shi M."/>
            <person name="He H.L."/>
            <person name="Zhou B.C."/>
            <person name="Zhang Y.Z."/>
        </authorList>
    </citation>
    <scope>NUCLEOTIDE SEQUENCE [LARGE SCALE GENOMIC DNA]</scope>
    <source>
        <strain evidence="1 2">A 37-1-2</strain>
    </source>
</reference>
<gene>
    <name evidence="1" type="ORF">PARC_a1291</name>
</gene>
<organism evidence="1 2">
    <name type="scientific">Pseudoalteromonas arctica A 37-1-2</name>
    <dbReference type="NCBI Taxonomy" id="1117313"/>
    <lineage>
        <taxon>Bacteria</taxon>
        <taxon>Pseudomonadati</taxon>
        <taxon>Pseudomonadota</taxon>
        <taxon>Gammaproteobacteria</taxon>
        <taxon>Alteromonadales</taxon>
        <taxon>Pseudoalteromonadaceae</taxon>
        <taxon>Pseudoalteromonas</taxon>
    </lineage>
</organism>
<sequence>MGCELEIPVLRFPKWPHGHNFQPANKFISWLFYLKKAIELVRTEH</sequence>
<dbReference type="Proteomes" id="UP000016505">
    <property type="component" value="Chromosome I"/>
</dbReference>
<proteinExistence type="predicted"/>
<accession>A0A290S2L4</accession>
<evidence type="ECO:0000313" key="1">
    <source>
        <dbReference type="EMBL" id="ATC85925.1"/>
    </source>
</evidence>